<evidence type="ECO:0000259" key="3">
    <source>
        <dbReference type="Pfam" id="PF13625"/>
    </source>
</evidence>
<dbReference type="Proteomes" id="UP000540506">
    <property type="component" value="Unassembled WGS sequence"/>
</dbReference>
<feature type="domain" description="WYL" evidence="2">
    <location>
        <begin position="737"/>
        <end position="797"/>
    </location>
</feature>
<proteinExistence type="predicted"/>
<feature type="domain" description="Helicase XPB/Ssl2 N-terminal" evidence="3">
    <location>
        <begin position="504"/>
        <end position="626"/>
    </location>
</feature>
<dbReference type="AlphaFoldDB" id="A0A7W7R3W8"/>
<reference evidence="4 5" key="1">
    <citation type="submission" date="2020-08" db="EMBL/GenBank/DDBJ databases">
        <title>Sequencing the genomes of 1000 actinobacteria strains.</title>
        <authorList>
            <person name="Klenk H.-P."/>
        </authorList>
    </citation>
    <scope>NUCLEOTIDE SEQUENCE [LARGE SCALE GENOMIC DNA]</scope>
    <source>
        <strain evidence="4 5">DSM 41654</strain>
    </source>
</reference>
<dbReference type="InterPro" id="IPR026881">
    <property type="entry name" value="WYL_dom"/>
</dbReference>
<evidence type="ECO:0000313" key="4">
    <source>
        <dbReference type="EMBL" id="MBB4924709.1"/>
    </source>
</evidence>
<evidence type="ECO:0000259" key="2">
    <source>
        <dbReference type="Pfam" id="PF13280"/>
    </source>
</evidence>
<dbReference type="EMBL" id="JACHJV010000001">
    <property type="protein sequence ID" value="MBB4924709.1"/>
    <property type="molecule type" value="Genomic_DNA"/>
</dbReference>
<dbReference type="Pfam" id="PF13625">
    <property type="entry name" value="Helicase_C_3"/>
    <property type="match status" value="1"/>
</dbReference>
<gene>
    <name evidence="4" type="ORF">FHR34_003702</name>
</gene>
<accession>A0A7W7R3W8</accession>
<feature type="region of interest" description="Disordered" evidence="1">
    <location>
        <begin position="318"/>
        <end position="344"/>
    </location>
</feature>
<comment type="caution">
    <text evidence="4">The sequence shown here is derived from an EMBL/GenBank/DDBJ whole genome shotgun (WGS) entry which is preliminary data.</text>
</comment>
<sequence>MPRSPAELAERLARPASVSAVLRRLPLPCLQTAEALVALGPPTTRAELAQLLDAREGERAVGLDTALQALAGQALAWADDEGRLHCVPVLAQIWPSALGLEPPLAELLAEATSEELRAMLALLRLRVPVAKQQRLETLTEHFADRAWVASVVAGAPPGVGPLLEESSHSGVALKALAVSASGETGRAARWARERGLLVRAHHGYGPARMPAEVTLALRGPSWHAPFDPRPPEPELVEVSAAEVERETVSAATTFGAQAASVLAECAARPPVLLKTGGVGPRELSRLGKQTQCSEAVVRLVLECAFAAGLLVGAGDSAPTRAAVKGGPRRTVAPSKRAPDPESGGGLLTVTEAYDAWAARDPAGQLAELTLAWWTLPFTPTASQDRDGKSWPALISRPASPSCRHARRGVLTAAGRLPAEHGAARSAGLGRLAAWHRPLVDRLPQDSTPFALVIHEAELLGQVARGTLSPLGAALTAQSPEQPDALLDCARGLLPAAAERARLGTDLTAVVAGPPTAALAALLDAAAEREARGTASVWRFTPTSVRRALDLGRTPQALAQELAEVSAAGGGIEQLPQPLAYLITDTARRHGRIRVLEPGSVLHGSDPGLLAELAAHRKLTALRLRLLAPTVLLSAADPETTLTALRAEGYAPVAEGHDGTVQVERAPAERPAALPAQRLAPTRAARPAPSTGELRALARRLQNAPDTREPSQGEVDERTAQTAKALAVRAQQLTPSAIRRLASAIRFDQTVTIAYQSPSGDRTMRTLSELEFDPPFLYAWCHLSDGQQEFALSRIQDVLPARG</sequence>
<evidence type="ECO:0000313" key="5">
    <source>
        <dbReference type="Proteomes" id="UP000540506"/>
    </source>
</evidence>
<keyword evidence="5" id="KW-1185">Reference proteome</keyword>
<name>A0A7W7R3W8_KITKI</name>
<protein>
    <recommendedName>
        <fullName evidence="6">Helicase XPB/Ssl2 N-terminal domain-containing protein</fullName>
    </recommendedName>
</protein>
<dbReference type="Pfam" id="PF13280">
    <property type="entry name" value="WYL"/>
    <property type="match status" value="1"/>
</dbReference>
<evidence type="ECO:0000256" key="1">
    <source>
        <dbReference type="SAM" id="MobiDB-lite"/>
    </source>
</evidence>
<organism evidence="4 5">
    <name type="scientific">Kitasatospora kifunensis</name>
    <name type="common">Streptomyces kifunensis</name>
    <dbReference type="NCBI Taxonomy" id="58351"/>
    <lineage>
        <taxon>Bacteria</taxon>
        <taxon>Bacillati</taxon>
        <taxon>Actinomycetota</taxon>
        <taxon>Actinomycetes</taxon>
        <taxon>Kitasatosporales</taxon>
        <taxon>Streptomycetaceae</taxon>
        <taxon>Kitasatospora</taxon>
    </lineage>
</organism>
<dbReference type="InterPro" id="IPR032830">
    <property type="entry name" value="XPB/Ssl2_N"/>
</dbReference>
<evidence type="ECO:0008006" key="6">
    <source>
        <dbReference type="Google" id="ProtNLM"/>
    </source>
</evidence>
<dbReference type="RefSeq" id="WP_312897302.1">
    <property type="nucleotide sequence ID" value="NZ_JACHJV010000001.1"/>
</dbReference>